<name>A0A9Q0DYF2_9TELE</name>
<evidence type="ECO:0000313" key="2">
    <source>
        <dbReference type="Proteomes" id="UP001148018"/>
    </source>
</evidence>
<reference evidence="1" key="1">
    <citation type="submission" date="2022-07" db="EMBL/GenBank/DDBJ databases">
        <title>Chromosome-level genome of Muraenolepis orangiensis.</title>
        <authorList>
            <person name="Kim J."/>
        </authorList>
    </citation>
    <scope>NUCLEOTIDE SEQUENCE</scope>
    <source>
        <strain evidence="1">KU_S4_2022</strain>
        <tissue evidence="1">Muscle</tissue>
    </source>
</reference>
<dbReference type="Proteomes" id="UP001148018">
    <property type="component" value="Unassembled WGS sequence"/>
</dbReference>
<comment type="caution">
    <text evidence="1">The sequence shown here is derived from an EMBL/GenBank/DDBJ whole genome shotgun (WGS) entry which is preliminary data.</text>
</comment>
<dbReference type="AlphaFoldDB" id="A0A9Q0DYF2"/>
<proteinExistence type="predicted"/>
<organism evidence="1 2">
    <name type="scientific">Muraenolepis orangiensis</name>
    <name type="common">Patagonian moray cod</name>
    <dbReference type="NCBI Taxonomy" id="630683"/>
    <lineage>
        <taxon>Eukaryota</taxon>
        <taxon>Metazoa</taxon>
        <taxon>Chordata</taxon>
        <taxon>Craniata</taxon>
        <taxon>Vertebrata</taxon>
        <taxon>Euteleostomi</taxon>
        <taxon>Actinopterygii</taxon>
        <taxon>Neopterygii</taxon>
        <taxon>Teleostei</taxon>
        <taxon>Neoteleostei</taxon>
        <taxon>Acanthomorphata</taxon>
        <taxon>Zeiogadaria</taxon>
        <taxon>Gadariae</taxon>
        <taxon>Gadiformes</taxon>
        <taxon>Muraenolepidoidei</taxon>
        <taxon>Muraenolepididae</taxon>
        <taxon>Muraenolepis</taxon>
    </lineage>
</organism>
<gene>
    <name evidence="1" type="ORF">NHX12_003067</name>
</gene>
<accession>A0A9Q0DYF2</accession>
<keyword evidence="2" id="KW-1185">Reference proteome</keyword>
<evidence type="ECO:0000313" key="1">
    <source>
        <dbReference type="EMBL" id="KAJ3596663.1"/>
    </source>
</evidence>
<protein>
    <submittedName>
        <fullName evidence="1">Uncharacterized protein</fullName>
    </submittedName>
</protein>
<sequence>MLFSDRQIRDQSGEWDGGFLYPPPPKLLLRLSSCRQSRNRFPRADVQSVAYGVGGGELFVIYDEEV</sequence>
<dbReference type="EMBL" id="JANIIK010000110">
    <property type="protein sequence ID" value="KAJ3596663.1"/>
    <property type="molecule type" value="Genomic_DNA"/>
</dbReference>